<evidence type="ECO:0008006" key="5">
    <source>
        <dbReference type="Google" id="ProtNLM"/>
    </source>
</evidence>
<dbReference type="Ensembl" id="ENSCINT00000034273.1">
    <property type="protein sequence ID" value="ENSCINP00000033054.1"/>
    <property type="gene ID" value="ENSCING00000018915.1"/>
</dbReference>
<reference evidence="3" key="4">
    <citation type="submission" date="2025-09" db="UniProtKB">
        <authorList>
            <consortium name="Ensembl"/>
        </authorList>
    </citation>
    <scope>IDENTIFICATION</scope>
</reference>
<dbReference type="Pfam" id="PF08555">
    <property type="entry name" value="FAM32A"/>
    <property type="match status" value="1"/>
</dbReference>
<reference evidence="3" key="2">
    <citation type="journal article" date="2008" name="Genome Biol.">
        <title>Improved genome assembly and evidence-based global gene model set for the chordate Ciona intestinalis: new insight into intron and operon populations.</title>
        <authorList>
            <person name="Satou Y."/>
            <person name="Mineta K."/>
            <person name="Ogasawara M."/>
            <person name="Sasakura Y."/>
            <person name="Shoguchi E."/>
            <person name="Ueno K."/>
            <person name="Yamada L."/>
            <person name="Matsumoto J."/>
            <person name="Wasserscheid J."/>
            <person name="Dewar K."/>
            <person name="Wiley G.B."/>
            <person name="Macmil S.L."/>
            <person name="Roe B.A."/>
            <person name="Zeller R.W."/>
            <person name="Hastings K.E."/>
            <person name="Lemaire P."/>
            <person name="Lindquist E."/>
            <person name="Endo T."/>
            <person name="Hotta K."/>
            <person name="Inaba K."/>
        </authorList>
    </citation>
    <scope>NUCLEOTIDE SEQUENCE [LARGE SCALE GENOMIC DNA]</scope>
    <source>
        <strain evidence="3">wild type</strain>
    </source>
</reference>
<organism evidence="3 4">
    <name type="scientific">Ciona intestinalis</name>
    <name type="common">Transparent sea squirt</name>
    <name type="synonym">Ascidia intestinalis</name>
    <dbReference type="NCBI Taxonomy" id="7719"/>
    <lineage>
        <taxon>Eukaryota</taxon>
        <taxon>Metazoa</taxon>
        <taxon>Chordata</taxon>
        <taxon>Tunicata</taxon>
        <taxon>Ascidiacea</taxon>
        <taxon>Phlebobranchia</taxon>
        <taxon>Cionidae</taxon>
        <taxon>Ciona</taxon>
    </lineage>
</organism>
<dbReference type="FunCoup" id="H2XTS0">
    <property type="interactions" value="53"/>
</dbReference>
<protein>
    <recommendedName>
        <fullName evidence="5">Protein FAM32A</fullName>
    </recommendedName>
</protein>
<feature type="compositionally biased region" description="Basic residues" evidence="2">
    <location>
        <begin position="19"/>
        <end position="29"/>
    </location>
</feature>
<name>H2XTS0_CIOIN</name>
<keyword evidence="4" id="KW-1185">Reference proteome</keyword>
<dbReference type="InParanoid" id="H2XTS0"/>
<proteinExistence type="inferred from homology"/>
<feature type="compositionally biased region" description="Basic and acidic residues" evidence="2">
    <location>
        <begin position="58"/>
        <end position="71"/>
    </location>
</feature>
<dbReference type="EMBL" id="EAAA01002486">
    <property type="status" value="NOT_ANNOTATED_CDS"/>
    <property type="molecule type" value="Genomic_DNA"/>
</dbReference>
<dbReference type="GO" id="GO:0005730">
    <property type="term" value="C:nucleolus"/>
    <property type="evidence" value="ECO:0000318"/>
    <property type="project" value="GO_Central"/>
</dbReference>
<evidence type="ECO:0000313" key="4">
    <source>
        <dbReference type="Proteomes" id="UP000008144"/>
    </source>
</evidence>
<dbReference type="PANTHER" id="PTHR13282:SF6">
    <property type="entry name" value="PROTEIN FAM32A"/>
    <property type="match status" value="1"/>
</dbReference>
<feature type="compositionally biased region" description="Basic and acidic residues" evidence="2">
    <location>
        <begin position="30"/>
        <end position="39"/>
    </location>
</feature>
<dbReference type="AlphaFoldDB" id="H2XTS0"/>
<dbReference type="PANTHER" id="PTHR13282">
    <property type="entry name" value="PROTEIN FAM32A"/>
    <property type="match status" value="1"/>
</dbReference>
<feature type="region of interest" description="Disordered" evidence="2">
    <location>
        <begin position="1"/>
        <end position="71"/>
    </location>
</feature>
<dbReference type="HOGENOM" id="CLU_098435_3_0_1"/>
<dbReference type="OMA" id="QLSEHHD"/>
<comment type="similarity">
    <text evidence="1">Belongs to the FAM32 family.</text>
</comment>
<accession>H2XTS0</accession>
<feature type="compositionally biased region" description="Basic and acidic residues" evidence="2">
    <location>
        <begin position="1"/>
        <end position="18"/>
    </location>
</feature>
<sequence length="109" mass="13008">DFESIQKKPLKFKGDSGKVKKKKKHKKDKKKFDQIRLESVEDETQASASPKYDNLTPAERKFKENQDKRQMDRILKRASTTHRDRVEEFNRNLDSLSEHYDIPKVSWTK</sequence>
<evidence type="ECO:0000256" key="1">
    <source>
        <dbReference type="ARBA" id="ARBA00008948"/>
    </source>
</evidence>
<dbReference type="InterPro" id="IPR013865">
    <property type="entry name" value="FAM32A"/>
</dbReference>
<evidence type="ECO:0000313" key="3">
    <source>
        <dbReference type="Ensembl" id="ENSCINP00000033054.1"/>
    </source>
</evidence>
<reference evidence="3" key="3">
    <citation type="submission" date="2025-08" db="UniProtKB">
        <authorList>
            <consortium name="Ensembl"/>
        </authorList>
    </citation>
    <scope>IDENTIFICATION</scope>
</reference>
<dbReference type="GeneTree" id="ENSGT00390000013811"/>
<dbReference type="Proteomes" id="UP000008144">
    <property type="component" value="Chromosome 7"/>
</dbReference>
<dbReference type="STRING" id="7719.ENSCINP00000033054"/>
<evidence type="ECO:0000256" key="2">
    <source>
        <dbReference type="SAM" id="MobiDB-lite"/>
    </source>
</evidence>
<reference evidence="4" key="1">
    <citation type="journal article" date="2002" name="Science">
        <title>The draft genome of Ciona intestinalis: insights into chordate and vertebrate origins.</title>
        <authorList>
            <person name="Dehal P."/>
            <person name="Satou Y."/>
            <person name="Campbell R.K."/>
            <person name="Chapman J."/>
            <person name="Degnan B."/>
            <person name="De Tomaso A."/>
            <person name="Davidson B."/>
            <person name="Di Gregorio A."/>
            <person name="Gelpke M."/>
            <person name="Goodstein D.M."/>
            <person name="Harafuji N."/>
            <person name="Hastings K.E."/>
            <person name="Ho I."/>
            <person name="Hotta K."/>
            <person name="Huang W."/>
            <person name="Kawashima T."/>
            <person name="Lemaire P."/>
            <person name="Martinez D."/>
            <person name="Meinertzhagen I.A."/>
            <person name="Necula S."/>
            <person name="Nonaka M."/>
            <person name="Putnam N."/>
            <person name="Rash S."/>
            <person name="Saiga H."/>
            <person name="Satake M."/>
            <person name="Terry A."/>
            <person name="Yamada L."/>
            <person name="Wang H.G."/>
            <person name="Awazu S."/>
            <person name="Azumi K."/>
            <person name="Boore J."/>
            <person name="Branno M."/>
            <person name="Chin-Bow S."/>
            <person name="DeSantis R."/>
            <person name="Doyle S."/>
            <person name="Francino P."/>
            <person name="Keys D.N."/>
            <person name="Haga S."/>
            <person name="Hayashi H."/>
            <person name="Hino K."/>
            <person name="Imai K.S."/>
            <person name="Inaba K."/>
            <person name="Kano S."/>
            <person name="Kobayashi K."/>
            <person name="Kobayashi M."/>
            <person name="Lee B.I."/>
            <person name="Makabe K.W."/>
            <person name="Manohar C."/>
            <person name="Matassi G."/>
            <person name="Medina M."/>
            <person name="Mochizuki Y."/>
            <person name="Mount S."/>
            <person name="Morishita T."/>
            <person name="Miura S."/>
            <person name="Nakayama A."/>
            <person name="Nishizaka S."/>
            <person name="Nomoto H."/>
            <person name="Ohta F."/>
            <person name="Oishi K."/>
            <person name="Rigoutsos I."/>
            <person name="Sano M."/>
            <person name="Sasaki A."/>
            <person name="Sasakura Y."/>
            <person name="Shoguchi E."/>
            <person name="Shin-i T."/>
            <person name="Spagnuolo A."/>
            <person name="Stainier D."/>
            <person name="Suzuki M.M."/>
            <person name="Tassy O."/>
            <person name="Takatori N."/>
            <person name="Tokuoka M."/>
            <person name="Yagi K."/>
            <person name="Yoshizaki F."/>
            <person name="Wada S."/>
            <person name="Zhang C."/>
            <person name="Hyatt P.D."/>
            <person name="Larimer F."/>
            <person name="Detter C."/>
            <person name="Doggett N."/>
            <person name="Glavina T."/>
            <person name="Hawkins T."/>
            <person name="Richardson P."/>
            <person name="Lucas S."/>
            <person name="Kohara Y."/>
            <person name="Levine M."/>
            <person name="Satoh N."/>
            <person name="Rokhsar D.S."/>
        </authorList>
    </citation>
    <scope>NUCLEOTIDE SEQUENCE [LARGE SCALE GENOMIC DNA]</scope>
</reference>